<dbReference type="InterPro" id="IPR017243">
    <property type="entry name" value="Bloc1s5"/>
</dbReference>
<proteinExistence type="inferred from homology"/>
<dbReference type="Pfam" id="PF14942">
    <property type="entry name" value="Muted"/>
    <property type="match status" value="1"/>
</dbReference>
<evidence type="ECO:0000313" key="7">
    <source>
        <dbReference type="Proteomes" id="UP000824782"/>
    </source>
</evidence>
<accession>A0AAV7BGH7</accession>
<dbReference type="PANTHER" id="PTHR31784:SF2">
    <property type="entry name" value="BIOGENESIS OF LYSOSOME-RELATED ORGANELLES COMPLEX 1 SUBUNIT 5"/>
    <property type="match status" value="1"/>
</dbReference>
<feature type="compositionally biased region" description="Low complexity" evidence="5">
    <location>
        <begin position="1"/>
        <end position="18"/>
    </location>
</feature>
<comment type="caution">
    <text evidence="6">The sequence shown here is derived from an EMBL/GenBank/DDBJ whole genome shotgun (WGS) entry which is preliminary data.</text>
</comment>
<feature type="region of interest" description="Disordered" evidence="5">
    <location>
        <begin position="1"/>
        <end position="26"/>
    </location>
</feature>
<dbReference type="AlphaFoldDB" id="A0AAV7BGH7"/>
<dbReference type="EMBL" id="WNYA01000005">
    <property type="protein sequence ID" value="KAG8571706.1"/>
    <property type="molecule type" value="Genomic_DNA"/>
</dbReference>
<comment type="function">
    <text evidence="4">Component of the BLOC-1 complex, a complex that is required for normal biogenesis of lysosome-related organelles (LRO).</text>
</comment>
<evidence type="ECO:0000256" key="2">
    <source>
        <dbReference type="ARBA" id="ARBA00019580"/>
    </source>
</evidence>
<name>A0AAV7BGH7_ENGPU</name>
<dbReference type="Proteomes" id="UP000824782">
    <property type="component" value="Unassembled WGS sequence"/>
</dbReference>
<comment type="similarity">
    <text evidence="1 4">Belongs to the BLOC1S5 family.</text>
</comment>
<sequence>MSNSSPARAAAAAPLTASPKRENGYSVGPATQLIIKDVGEIHSRLLDHRPIIQGETRYFVKEFEEKRGHREMRVLENVKNSVSETNGHVLPRCADVMQDQFGLVLKSLESANQTIHRLQQQERENEKSNTAPEVRHEKLRSQWEAFMKEQEQRRLAIDEEHNKAVLRLKEQYAQMDKELFKMAS</sequence>
<organism evidence="6 7">
    <name type="scientific">Engystomops pustulosus</name>
    <name type="common">Tungara frog</name>
    <name type="synonym">Physalaemus pustulosus</name>
    <dbReference type="NCBI Taxonomy" id="76066"/>
    <lineage>
        <taxon>Eukaryota</taxon>
        <taxon>Metazoa</taxon>
        <taxon>Chordata</taxon>
        <taxon>Craniata</taxon>
        <taxon>Vertebrata</taxon>
        <taxon>Euteleostomi</taxon>
        <taxon>Amphibia</taxon>
        <taxon>Batrachia</taxon>
        <taxon>Anura</taxon>
        <taxon>Neobatrachia</taxon>
        <taxon>Hyloidea</taxon>
        <taxon>Leptodactylidae</taxon>
        <taxon>Leiuperinae</taxon>
        <taxon>Engystomops</taxon>
    </lineage>
</organism>
<dbReference type="GO" id="GO:0030133">
    <property type="term" value="C:transport vesicle"/>
    <property type="evidence" value="ECO:0007669"/>
    <property type="project" value="InterPro"/>
</dbReference>
<evidence type="ECO:0000256" key="1">
    <source>
        <dbReference type="ARBA" id="ARBA00010754"/>
    </source>
</evidence>
<dbReference type="GO" id="GO:0031083">
    <property type="term" value="C:BLOC-1 complex"/>
    <property type="evidence" value="ECO:0007669"/>
    <property type="project" value="InterPro"/>
</dbReference>
<keyword evidence="7" id="KW-1185">Reference proteome</keyword>
<evidence type="ECO:0000313" key="6">
    <source>
        <dbReference type="EMBL" id="KAG8571706.1"/>
    </source>
</evidence>
<evidence type="ECO:0000256" key="3">
    <source>
        <dbReference type="ARBA" id="ARBA00031992"/>
    </source>
</evidence>
<reference evidence="6" key="1">
    <citation type="thesis" date="2020" institute="ProQuest LLC" country="789 East Eisenhower Parkway, Ann Arbor, MI, USA">
        <title>Comparative Genomics and Chromosome Evolution.</title>
        <authorList>
            <person name="Mudd A.B."/>
        </authorList>
    </citation>
    <scope>NUCLEOTIDE SEQUENCE</scope>
    <source>
        <strain evidence="6">237g6f4</strain>
        <tissue evidence="6">Blood</tissue>
    </source>
</reference>
<evidence type="ECO:0000256" key="4">
    <source>
        <dbReference type="PIRNR" id="PIRNR037610"/>
    </source>
</evidence>
<evidence type="ECO:0000256" key="5">
    <source>
        <dbReference type="SAM" id="MobiDB-lite"/>
    </source>
</evidence>
<dbReference type="PANTHER" id="PTHR31784">
    <property type="entry name" value="BIOGENESIS OF LYSOSOME-RELATED ORGANELLES COMPLEX 1 SUBUNIT 5"/>
    <property type="match status" value="1"/>
</dbReference>
<dbReference type="PIRSF" id="PIRSF037610">
    <property type="entry name" value="BLOC-1_complex_muted_subunit"/>
    <property type="match status" value="1"/>
</dbReference>
<protein>
    <recommendedName>
        <fullName evidence="2 4">Biogenesis of lysosome-related organelles complex 1 subunit 5</fullName>
        <shortName evidence="4">BLOC-1 subunit 5</shortName>
    </recommendedName>
    <alternativeName>
        <fullName evidence="3 4">Protein Muted homolog</fullName>
    </alternativeName>
</protein>
<gene>
    <name evidence="6" type="ORF">GDO81_011759</name>
</gene>